<reference evidence="13 14" key="1">
    <citation type="journal article" date="2012" name="J. Bacteriol.">
        <title>Genome Sequence of Gallaecimonas xiamenensis Type Strain 3-C-1.</title>
        <authorList>
            <person name="Lai Q."/>
            <person name="Wang L."/>
            <person name="Wang W."/>
            <person name="Shao Z."/>
        </authorList>
    </citation>
    <scope>NUCLEOTIDE SEQUENCE [LARGE SCALE GENOMIC DNA]</scope>
    <source>
        <strain evidence="13 14">3-C-1</strain>
    </source>
</reference>
<evidence type="ECO:0000256" key="2">
    <source>
        <dbReference type="ARBA" id="ARBA00009765"/>
    </source>
</evidence>
<keyword evidence="5" id="KW-0997">Cell inner membrane</keyword>
<dbReference type="GO" id="GO:0015095">
    <property type="term" value="F:magnesium ion transmembrane transporter activity"/>
    <property type="evidence" value="ECO:0007669"/>
    <property type="project" value="TreeGrafter"/>
</dbReference>
<comment type="caution">
    <text evidence="13">The sequence shown here is derived from an EMBL/GenBank/DDBJ whole genome shotgun (WGS) entry which is preliminary data.</text>
</comment>
<evidence type="ECO:0000256" key="1">
    <source>
        <dbReference type="ARBA" id="ARBA00004651"/>
    </source>
</evidence>
<organism evidence="13 14">
    <name type="scientific">Gallaecimonas xiamenensis 3-C-1</name>
    <dbReference type="NCBI Taxonomy" id="745411"/>
    <lineage>
        <taxon>Bacteria</taxon>
        <taxon>Pseudomonadati</taxon>
        <taxon>Pseudomonadota</taxon>
        <taxon>Gammaproteobacteria</taxon>
        <taxon>Enterobacterales</taxon>
        <taxon>Gallaecimonadaceae</taxon>
        <taxon>Gallaecimonas</taxon>
    </lineage>
</organism>
<feature type="transmembrane region" description="Helical" evidence="12">
    <location>
        <begin position="254"/>
        <end position="274"/>
    </location>
</feature>
<keyword evidence="6 12" id="KW-0812">Transmembrane</keyword>
<keyword evidence="11" id="KW-0175">Coiled coil</keyword>
<dbReference type="eggNOG" id="COG0598">
    <property type="taxonomic scope" value="Bacteria"/>
</dbReference>
<dbReference type="SUPFAM" id="SSF143865">
    <property type="entry name" value="CorA soluble domain-like"/>
    <property type="match status" value="1"/>
</dbReference>
<dbReference type="SUPFAM" id="SSF144083">
    <property type="entry name" value="Magnesium transport protein CorA, transmembrane region"/>
    <property type="match status" value="1"/>
</dbReference>
<dbReference type="GO" id="GO:0050897">
    <property type="term" value="F:cobalt ion binding"/>
    <property type="evidence" value="ECO:0007669"/>
    <property type="project" value="TreeGrafter"/>
</dbReference>
<dbReference type="PANTHER" id="PTHR46494:SF3">
    <property type="entry name" value="ZINC TRANSPORT PROTEIN ZNTB"/>
    <property type="match status" value="1"/>
</dbReference>
<dbReference type="InterPro" id="IPR045861">
    <property type="entry name" value="CorA_cytoplasmic_dom"/>
</dbReference>
<comment type="subcellular location">
    <subcellularLocation>
        <location evidence="1">Cell membrane</location>
        <topology evidence="1">Multi-pass membrane protein</topology>
    </subcellularLocation>
</comment>
<dbReference type="AlphaFoldDB" id="K2IEF5"/>
<dbReference type="GO" id="GO:0000287">
    <property type="term" value="F:magnesium ion binding"/>
    <property type="evidence" value="ECO:0007669"/>
    <property type="project" value="TreeGrafter"/>
</dbReference>
<evidence type="ECO:0000256" key="6">
    <source>
        <dbReference type="ARBA" id="ARBA00022692"/>
    </source>
</evidence>
<evidence type="ECO:0000256" key="4">
    <source>
        <dbReference type="ARBA" id="ARBA00022475"/>
    </source>
</evidence>
<dbReference type="Gene3D" id="1.20.58.340">
    <property type="entry name" value="Magnesium transport protein CorA, transmembrane region"/>
    <property type="match status" value="2"/>
</dbReference>
<keyword evidence="8 12" id="KW-1133">Transmembrane helix</keyword>
<feature type="coiled-coil region" evidence="11">
    <location>
        <begin position="214"/>
        <end position="248"/>
    </location>
</feature>
<dbReference type="InterPro" id="IPR002523">
    <property type="entry name" value="MgTranspt_CorA/ZnTranspt_ZntB"/>
</dbReference>
<evidence type="ECO:0000256" key="8">
    <source>
        <dbReference type="ARBA" id="ARBA00022989"/>
    </source>
</evidence>
<dbReference type="Proteomes" id="UP000006755">
    <property type="component" value="Unassembled WGS sequence"/>
</dbReference>
<keyword evidence="14" id="KW-1185">Reference proteome</keyword>
<evidence type="ECO:0000256" key="10">
    <source>
        <dbReference type="ARBA" id="ARBA00023136"/>
    </source>
</evidence>
<dbReference type="STRING" id="745411.B3C1_17052"/>
<keyword evidence="9" id="KW-0406">Ion transport</keyword>
<dbReference type="GO" id="GO:0015087">
    <property type="term" value="F:cobalt ion transmembrane transporter activity"/>
    <property type="evidence" value="ECO:0007669"/>
    <property type="project" value="TreeGrafter"/>
</dbReference>
<keyword evidence="10 12" id="KW-0472">Membrane</keyword>
<dbReference type="GO" id="GO:0005886">
    <property type="term" value="C:plasma membrane"/>
    <property type="evidence" value="ECO:0007669"/>
    <property type="project" value="UniProtKB-SubCell"/>
</dbReference>
<evidence type="ECO:0000256" key="3">
    <source>
        <dbReference type="ARBA" id="ARBA00022448"/>
    </source>
</evidence>
<evidence type="ECO:0000256" key="7">
    <source>
        <dbReference type="ARBA" id="ARBA00022833"/>
    </source>
</evidence>
<sequence>MNEYGYWLDSRHTLKETERLDALAQPEPLWLHLDRTRDDTRQLLKSRFPHHLVEAALAEETRPRWQYDPDGTLLLIMRGINFNPGKEAEDMVSLRCLVNDQNLVTLAGQGLKSVSEATDKLGRANDGSNTWLMLGEILRNLVRGADEHLKRLTEGLLDMEVSWLENKPDLRSPILNLDRRLLSLRRYIEPQQEMVEELTDELEDELAPEPLRLLLEVQDRMTRLLESLNILRERVKLLRDDMNAERDAQMNKTLYLLSIVTALFLPLSVITGYFGMNVGGLPWVEDPRGWLWVSALMGGCFVLSGLVMWWRRWF</sequence>
<keyword evidence="7" id="KW-0862">Zinc</keyword>
<dbReference type="EMBL" id="AMRI01000031">
    <property type="protein sequence ID" value="EKE68426.1"/>
    <property type="molecule type" value="Genomic_DNA"/>
</dbReference>
<dbReference type="Gene3D" id="3.30.460.20">
    <property type="entry name" value="CorA soluble domain-like"/>
    <property type="match status" value="1"/>
</dbReference>
<feature type="transmembrane region" description="Helical" evidence="12">
    <location>
        <begin position="289"/>
        <end position="310"/>
    </location>
</feature>
<keyword evidence="4" id="KW-1003">Cell membrane</keyword>
<evidence type="ECO:0000256" key="9">
    <source>
        <dbReference type="ARBA" id="ARBA00023065"/>
    </source>
</evidence>
<evidence type="ECO:0000313" key="13">
    <source>
        <dbReference type="EMBL" id="EKE68426.1"/>
    </source>
</evidence>
<dbReference type="InterPro" id="IPR045863">
    <property type="entry name" value="CorA_TM1_TM2"/>
</dbReference>
<gene>
    <name evidence="13" type="ORF">B3C1_17052</name>
</gene>
<accession>K2IEF5</accession>
<dbReference type="OrthoDB" id="9803484at2"/>
<protein>
    <submittedName>
        <fullName evidence="13">Magnesium/cobalt transporter CorA</fullName>
    </submittedName>
</protein>
<dbReference type="Pfam" id="PF01544">
    <property type="entry name" value="CorA"/>
    <property type="match status" value="1"/>
</dbReference>
<evidence type="ECO:0000313" key="14">
    <source>
        <dbReference type="Proteomes" id="UP000006755"/>
    </source>
</evidence>
<evidence type="ECO:0000256" key="5">
    <source>
        <dbReference type="ARBA" id="ARBA00022519"/>
    </source>
</evidence>
<dbReference type="RefSeq" id="WP_008486355.1">
    <property type="nucleotide sequence ID" value="NZ_AMRI01000031.1"/>
</dbReference>
<evidence type="ECO:0000256" key="12">
    <source>
        <dbReference type="SAM" id="Phobius"/>
    </source>
</evidence>
<comment type="similarity">
    <text evidence="2">Belongs to the CorA metal ion transporter (MIT) (TC 1.A.35) family.</text>
</comment>
<proteinExistence type="inferred from homology"/>
<dbReference type="PANTHER" id="PTHR46494">
    <property type="entry name" value="CORA FAMILY METAL ION TRANSPORTER (EUROFUNG)"/>
    <property type="match status" value="1"/>
</dbReference>
<name>K2IEF5_9GAMM</name>
<evidence type="ECO:0000256" key="11">
    <source>
        <dbReference type="SAM" id="Coils"/>
    </source>
</evidence>
<keyword evidence="3" id="KW-0813">Transport</keyword>